<protein>
    <submittedName>
        <fullName evidence="1">Transposase-like protein</fullName>
    </submittedName>
</protein>
<dbReference type="AlphaFoldDB" id="A0AA45C5Q2"/>
<comment type="caution">
    <text evidence="1">The sequence shown here is derived from an EMBL/GenBank/DDBJ whole genome shotgun (WGS) entry which is preliminary data.</text>
</comment>
<sequence length="250" mass="29631">MDKPFFKASSDSEAEDKMLDMGILKYKEVCPYCGSTEIYHIRRNHIKCKKCRREWSKYKDSLLENIRIKPLTFLRIIEKIAEGTLLKNISDDLKVSYNTVLKVRNRIKNQIIKEVFKLENVDGNILIGIKIVEDYLKFEVVKNLNFSIIKSNNVYKIGRIYFIEDYEDFDHLIVISEESIEKLEKMYRVPNIDDFKNEIKQFLEDFSDKIKRGKIINSPTILYTIAQSALQYKHEKDYIVELFLNAFQKA</sequence>
<reference evidence="1 2" key="1">
    <citation type="submission" date="2018-05" db="EMBL/GenBank/DDBJ databases">
        <title>Genomic Encyclopedia of Type Strains, Phase IV (KMG-IV): sequencing the most valuable type-strain genomes for metagenomic binning, comparative biology and taxonomic classification.</title>
        <authorList>
            <person name="Goeker M."/>
        </authorList>
    </citation>
    <scope>NUCLEOTIDE SEQUENCE [LARGE SCALE GENOMIC DNA]</scope>
    <source>
        <strain evidence="1 2">DSM 24906</strain>
    </source>
</reference>
<dbReference type="EMBL" id="QGGI01000015">
    <property type="protein sequence ID" value="PWJ89295.1"/>
    <property type="molecule type" value="Genomic_DNA"/>
</dbReference>
<accession>A0AA45C5Q2</accession>
<gene>
    <name evidence="1" type="ORF">C7380_11521</name>
</gene>
<dbReference type="RefSeq" id="WP_109605487.1">
    <property type="nucleotide sequence ID" value="NZ_JAMHJO010000004.1"/>
</dbReference>
<evidence type="ECO:0000313" key="2">
    <source>
        <dbReference type="Proteomes" id="UP000245921"/>
    </source>
</evidence>
<name>A0AA45C5Q2_9BACT</name>
<organism evidence="1 2">
    <name type="scientific">Oceanotoga teriensis</name>
    <dbReference type="NCBI Taxonomy" id="515440"/>
    <lineage>
        <taxon>Bacteria</taxon>
        <taxon>Thermotogati</taxon>
        <taxon>Thermotogota</taxon>
        <taxon>Thermotogae</taxon>
        <taxon>Petrotogales</taxon>
        <taxon>Petrotogaceae</taxon>
        <taxon>Oceanotoga</taxon>
    </lineage>
</organism>
<dbReference type="Proteomes" id="UP000245921">
    <property type="component" value="Unassembled WGS sequence"/>
</dbReference>
<evidence type="ECO:0000313" key="1">
    <source>
        <dbReference type="EMBL" id="PWJ89295.1"/>
    </source>
</evidence>
<keyword evidence="2" id="KW-1185">Reference proteome</keyword>
<proteinExistence type="predicted"/>